<dbReference type="RefSeq" id="WP_063179978.1">
    <property type="nucleotide sequence ID" value="NZ_LQRA01000048.1"/>
</dbReference>
<dbReference type="Gene3D" id="2.60.120.260">
    <property type="entry name" value="Galactose-binding domain-like"/>
    <property type="match status" value="1"/>
</dbReference>
<evidence type="ECO:0008006" key="3">
    <source>
        <dbReference type="Google" id="ProtNLM"/>
    </source>
</evidence>
<protein>
    <recommendedName>
        <fullName evidence="3">CBM-cenC domain-containing protein</fullName>
    </recommendedName>
</protein>
<dbReference type="Proteomes" id="UP000076563">
    <property type="component" value="Unassembled WGS sequence"/>
</dbReference>
<dbReference type="AlphaFoldDB" id="A0A161S5Z1"/>
<keyword evidence="2" id="KW-1185">Reference proteome</keyword>
<gene>
    <name evidence="1" type="ORF">AV654_12380</name>
</gene>
<name>A0A161S5Z1_9BACL</name>
<comment type="caution">
    <text evidence="1">The sequence shown here is derived from an EMBL/GenBank/DDBJ whole genome shotgun (WGS) entry which is preliminary data.</text>
</comment>
<evidence type="ECO:0000313" key="1">
    <source>
        <dbReference type="EMBL" id="KZE80304.1"/>
    </source>
</evidence>
<reference evidence="2" key="1">
    <citation type="submission" date="2016-01" db="EMBL/GenBank/DDBJ databases">
        <title>Draft genome of Chromobacterium sp. F49.</title>
        <authorList>
            <person name="Hong K.W."/>
        </authorList>
    </citation>
    <scope>NUCLEOTIDE SEQUENCE [LARGE SCALE GENOMIC DNA]</scope>
    <source>
        <strain evidence="2">M63</strain>
    </source>
</reference>
<sequence>MSSNKTPNLNLHHWTGSDQVLRAEFNENFEKLDAYGSQLMAADATPVQLNHGMQVINVKQTSMLENINIKGRTLVNLLGHAGNCEDATKWNDYHTTHTLDPNNFVYGSNGLKVTIADGYTIGSAVTVRGFNFDADKYYLLMGELKNGSATQMNLSISGQGPPTATNAVVDTSKFTLTFGKFTGISATDVGINVTVTGAAGQFGYADGVRLFEISKEDYDAIDRMTPEQIAVKWPYVEDRKSIYSPYILKYGENLLPPFTEWEMIRADGGTNILGPYKIQQQTTAKDTWLGTAKLPCMPSTPYTLSMIHTGKILLRFYKKDGTFVDAGSGFTAAQSVTGTSPSDVSYIVVYTVNPEPVGTFTFEKGMLSVGPTALPFKPRHDDMLLFPNVQLASSADGTVCDELFKSGGKYWKHTRIKTMVLDGSKNWKRTGNYTGFKQLSLESPVFPITGDLGLFMKYDKVLPNLTGIPSAPDRGAIAQDSGIVYVTVSDEDSGWGDKYEPSKEEIKAYFYGWKLIDTSGKLWNGGDPQYKRWYAYWSPGAVWNPDKENEFTKKTTPSNLAPGYKPYSLQYQLAVPTVEEIRVEGGITLHSGLNQVEVGTGMMVRERANPIDPNGNYFINNTAAPGSSLKNRTNRILTVFRNDRIDQAWIKRDSFKSSSAYGGADAFIPALSGNYDPTAVYMVTYLARDQYALTCNVQSLQGEYAGNLKSVVDTLAANQADMSEQVSMVQGIKDRLEAALPLNAMSRQAIINGGFDIAQRGTSVVQNGNYGPENAYGYGLDRWVGQVYAGIGAIQTTSFTMSQQPFALGQTTVPGNPKYFGRLSVTSVGTKGTKSAFMRMAQFVESVDTFAGQKCTVSFWAKASSSRQIAVSLFQNFGYGSPSSSVSCPGGKTINLTTAWQFFTVTFDVPSIAGKVLGTSKNDYLGLYFIPYKQDNEVISIPSGEVGTYAAGDFDFAQVQLCAGETALPFQPRHFADELALCQRYYEKSYNYAITPGTESYEGFITAYSEGGYIIADGGQFIVAKRTIPTMKVYSPFTGEISKARRFGDAKDSVVSGMEYASTNHAGRLYYGGGGMPTGTYIWHWTADAEI</sequence>
<proteinExistence type="predicted"/>
<organism evidence="1 2">
    <name type="scientific">Paenibacillus elgii</name>
    <dbReference type="NCBI Taxonomy" id="189691"/>
    <lineage>
        <taxon>Bacteria</taxon>
        <taxon>Bacillati</taxon>
        <taxon>Bacillota</taxon>
        <taxon>Bacilli</taxon>
        <taxon>Bacillales</taxon>
        <taxon>Paenibacillaceae</taxon>
        <taxon>Paenibacillus</taxon>
    </lineage>
</organism>
<dbReference type="InterPro" id="IPR008979">
    <property type="entry name" value="Galactose-bd-like_sf"/>
</dbReference>
<dbReference type="SUPFAM" id="SSF49785">
    <property type="entry name" value="Galactose-binding domain-like"/>
    <property type="match status" value="1"/>
</dbReference>
<dbReference type="OrthoDB" id="1937933at2"/>
<evidence type="ECO:0000313" key="2">
    <source>
        <dbReference type="Proteomes" id="UP000076563"/>
    </source>
</evidence>
<accession>A0A161S5Z1</accession>
<dbReference type="EMBL" id="LQRA01000048">
    <property type="protein sequence ID" value="KZE80304.1"/>
    <property type="molecule type" value="Genomic_DNA"/>
</dbReference>